<proteinExistence type="predicted"/>
<dbReference type="WBParaSite" id="Minc3s00584g14663">
    <property type="protein sequence ID" value="Minc3s00584g14663"/>
    <property type="gene ID" value="Minc3s00584g14663"/>
</dbReference>
<organism evidence="2 3">
    <name type="scientific">Meloidogyne incognita</name>
    <name type="common">Southern root-knot nematode worm</name>
    <name type="synonym">Oxyuris incognita</name>
    <dbReference type="NCBI Taxonomy" id="6306"/>
    <lineage>
        <taxon>Eukaryota</taxon>
        <taxon>Metazoa</taxon>
        <taxon>Ecdysozoa</taxon>
        <taxon>Nematoda</taxon>
        <taxon>Chromadorea</taxon>
        <taxon>Rhabditida</taxon>
        <taxon>Tylenchina</taxon>
        <taxon>Tylenchomorpha</taxon>
        <taxon>Tylenchoidea</taxon>
        <taxon>Meloidogynidae</taxon>
        <taxon>Meloidogyninae</taxon>
        <taxon>Meloidogyne</taxon>
        <taxon>Meloidogyne incognita group</taxon>
    </lineage>
</organism>
<protein>
    <submittedName>
        <fullName evidence="3">ENTH domain-containing protein</fullName>
    </submittedName>
</protein>
<dbReference type="GO" id="GO:0005543">
    <property type="term" value="F:phospholipid binding"/>
    <property type="evidence" value="ECO:0007669"/>
    <property type="project" value="TreeGrafter"/>
</dbReference>
<accession>A0A914LJR3</accession>
<dbReference type="PANTHER" id="PTHR12276">
    <property type="entry name" value="EPSIN/ENT-RELATED"/>
    <property type="match status" value="1"/>
</dbReference>
<dbReference type="Gene3D" id="1.25.40.90">
    <property type="match status" value="1"/>
</dbReference>
<dbReference type="InterPro" id="IPR008942">
    <property type="entry name" value="ENTH_VHS"/>
</dbReference>
<dbReference type="GO" id="GO:0005886">
    <property type="term" value="C:plasma membrane"/>
    <property type="evidence" value="ECO:0007669"/>
    <property type="project" value="TreeGrafter"/>
</dbReference>
<dbReference type="SUPFAM" id="SSF48464">
    <property type="entry name" value="ENTH/VHS domain"/>
    <property type="match status" value="1"/>
</dbReference>
<dbReference type="PANTHER" id="PTHR12276:SF45">
    <property type="entry name" value="CLATHRIN INTERACTOR 1"/>
    <property type="match status" value="1"/>
</dbReference>
<dbReference type="GO" id="GO:0030125">
    <property type="term" value="C:clathrin vesicle coat"/>
    <property type="evidence" value="ECO:0007669"/>
    <property type="project" value="TreeGrafter"/>
</dbReference>
<dbReference type="Proteomes" id="UP000887563">
    <property type="component" value="Unplaced"/>
</dbReference>
<dbReference type="PROSITE" id="PS50942">
    <property type="entry name" value="ENTH"/>
    <property type="match status" value="1"/>
</dbReference>
<dbReference type="SMART" id="SM00273">
    <property type="entry name" value="ENTH"/>
    <property type="match status" value="1"/>
</dbReference>
<dbReference type="FunFam" id="1.25.40.90:FF:000006">
    <property type="entry name" value="Clathrin interactor 1"/>
    <property type="match status" value="1"/>
</dbReference>
<dbReference type="AlphaFoldDB" id="A0A914LJR3"/>
<sequence length="233" mass="27181">MSELLQGIASLTKSVQQTLNSYEVRKLGDKVQGYVMNFTETEQKVREATNEDPWGPTGPEMQEISSLTFQYDQFTEVMGMLWKRLLQSLILPNYLLKNGSERVISTARDHSFEMRALESYKFDDERGKDEGANVRHHVKLILELLNDYELLRNERRKAKADGGEKYQGFSKDDMLYRGGSNSSEFDSFERWNEKKVGKDEREEKQKSRTTPKLYSFCYNNEILSSFVNFFSIL</sequence>
<dbReference type="GO" id="GO:0006897">
    <property type="term" value="P:endocytosis"/>
    <property type="evidence" value="ECO:0007669"/>
    <property type="project" value="TreeGrafter"/>
</dbReference>
<dbReference type="GO" id="GO:0030276">
    <property type="term" value="F:clathrin binding"/>
    <property type="evidence" value="ECO:0007669"/>
    <property type="project" value="TreeGrafter"/>
</dbReference>
<reference evidence="3" key="1">
    <citation type="submission" date="2022-11" db="UniProtKB">
        <authorList>
            <consortium name="WormBaseParasite"/>
        </authorList>
    </citation>
    <scope>IDENTIFICATION</scope>
</reference>
<evidence type="ECO:0000313" key="2">
    <source>
        <dbReference type="Proteomes" id="UP000887563"/>
    </source>
</evidence>
<evidence type="ECO:0000259" key="1">
    <source>
        <dbReference type="PROSITE" id="PS50942"/>
    </source>
</evidence>
<feature type="domain" description="ENTH" evidence="1">
    <location>
        <begin position="33"/>
        <end position="155"/>
    </location>
</feature>
<keyword evidence="2" id="KW-1185">Reference proteome</keyword>
<name>A0A914LJR3_MELIC</name>
<dbReference type="Pfam" id="PF01417">
    <property type="entry name" value="ENTH"/>
    <property type="match status" value="1"/>
</dbReference>
<evidence type="ECO:0000313" key="3">
    <source>
        <dbReference type="WBParaSite" id="Minc3s00584g14663"/>
    </source>
</evidence>
<dbReference type="GO" id="GO:0005768">
    <property type="term" value="C:endosome"/>
    <property type="evidence" value="ECO:0007669"/>
    <property type="project" value="TreeGrafter"/>
</dbReference>
<dbReference type="InterPro" id="IPR013809">
    <property type="entry name" value="ENTH"/>
</dbReference>